<feature type="non-terminal residue" evidence="1">
    <location>
        <position position="1"/>
    </location>
</feature>
<name>A0AAV5UVV5_9BILA</name>
<sequence>GNRGSHPVHRQDRSLCGDYTKGLACSRSHGRYEQSMANCDQEIGGKEYTFFIILFLSIIYNTFSRYLPKPDVFNIFSSKTFKVLCCWSQSVWTGQSQVSMDAEHSGQRL</sequence>
<gene>
    <name evidence="1" type="ORF">PFISCL1PPCAC_2698</name>
</gene>
<organism evidence="1 2">
    <name type="scientific">Pristionchus fissidentatus</name>
    <dbReference type="NCBI Taxonomy" id="1538716"/>
    <lineage>
        <taxon>Eukaryota</taxon>
        <taxon>Metazoa</taxon>
        <taxon>Ecdysozoa</taxon>
        <taxon>Nematoda</taxon>
        <taxon>Chromadorea</taxon>
        <taxon>Rhabditida</taxon>
        <taxon>Rhabditina</taxon>
        <taxon>Diplogasteromorpha</taxon>
        <taxon>Diplogasteroidea</taxon>
        <taxon>Neodiplogasteridae</taxon>
        <taxon>Pristionchus</taxon>
    </lineage>
</organism>
<accession>A0AAV5UVV5</accession>
<evidence type="ECO:0000313" key="2">
    <source>
        <dbReference type="Proteomes" id="UP001432322"/>
    </source>
</evidence>
<comment type="caution">
    <text evidence="1">The sequence shown here is derived from an EMBL/GenBank/DDBJ whole genome shotgun (WGS) entry which is preliminary data.</text>
</comment>
<reference evidence="1" key="1">
    <citation type="submission" date="2023-10" db="EMBL/GenBank/DDBJ databases">
        <title>Genome assembly of Pristionchus species.</title>
        <authorList>
            <person name="Yoshida K."/>
            <person name="Sommer R.J."/>
        </authorList>
    </citation>
    <scope>NUCLEOTIDE SEQUENCE</scope>
    <source>
        <strain evidence="1">RS5133</strain>
    </source>
</reference>
<dbReference type="EMBL" id="BTSY01000001">
    <property type="protein sequence ID" value="GMT11401.1"/>
    <property type="molecule type" value="Genomic_DNA"/>
</dbReference>
<dbReference type="AlphaFoldDB" id="A0AAV5UVV5"/>
<protein>
    <submittedName>
        <fullName evidence="1">Uncharacterized protein</fullName>
    </submittedName>
</protein>
<dbReference type="Proteomes" id="UP001432322">
    <property type="component" value="Unassembled WGS sequence"/>
</dbReference>
<evidence type="ECO:0000313" key="1">
    <source>
        <dbReference type="EMBL" id="GMT11401.1"/>
    </source>
</evidence>
<keyword evidence="2" id="KW-1185">Reference proteome</keyword>
<proteinExistence type="predicted"/>